<name>A0AAD7TND7_9APHY</name>
<dbReference type="AlphaFoldDB" id="A0AAD7TND7"/>
<dbReference type="Proteomes" id="UP001215151">
    <property type="component" value="Unassembled WGS sequence"/>
</dbReference>
<accession>A0AAD7TND7</accession>
<proteinExistence type="predicted"/>
<sequence length="77" mass="8142">MESLNLNNLASSLPSSSYANAEKELTNNFRGTHHLPIAPSHAHPLPLSAISRPPSTSNHSLHLPGGADAFSEESDCP</sequence>
<protein>
    <submittedName>
        <fullName evidence="2">Uncharacterized protein</fullName>
    </submittedName>
</protein>
<feature type="region of interest" description="Disordered" evidence="1">
    <location>
        <begin position="24"/>
        <end position="77"/>
    </location>
</feature>
<evidence type="ECO:0000256" key="1">
    <source>
        <dbReference type="SAM" id="MobiDB-lite"/>
    </source>
</evidence>
<keyword evidence="3" id="KW-1185">Reference proteome</keyword>
<gene>
    <name evidence="2" type="ORF">ONZ51_g9346</name>
</gene>
<comment type="caution">
    <text evidence="2">The sequence shown here is derived from an EMBL/GenBank/DDBJ whole genome shotgun (WGS) entry which is preliminary data.</text>
</comment>
<evidence type="ECO:0000313" key="3">
    <source>
        <dbReference type="Proteomes" id="UP001215151"/>
    </source>
</evidence>
<evidence type="ECO:0000313" key="2">
    <source>
        <dbReference type="EMBL" id="KAJ8468905.1"/>
    </source>
</evidence>
<dbReference type="EMBL" id="JAPEVG010000315">
    <property type="protein sequence ID" value="KAJ8468905.1"/>
    <property type="molecule type" value="Genomic_DNA"/>
</dbReference>
<organism evidence="2 3">
    <name type="scientific">Trametes cubensis</name>
    <dbReference type="NCBI Taxonomy" id="1111947"/>
    <lineage>
        <taxon>Eukaryota</taxon>
        <taxon>Fungi</taxon>
        <taxon>Dikarya</taxon>
        <taxon>Basidiomycota</taxon>
        <taxon>Agaricomycotina</taxon>
        <taxon>Agaricomycetes</taxon>
        <taxon>Polyporales</taxon>
        <taxon>Polyporaceae</taxon>
        <taxon>Trametes</taxon>
    </lineage>
</organism>
<reference evidence="2" key="1">
    <citation type="submission" date="2022-11" db="EMBL/GenBank/DDBJ databases">
        <title>Genome Sequence of Cubamyces cubensis.</title>
        <authorList>
            <person name="Buettner E."/>
        </authorList>
    </citation>
    <scope>NUCLEOTIDE SEQUENCE</scope>
    <source>
        <strain evidence="2">MPL-01</strain>
    </source>
</reference>